<reference evidence="1 2" key="1">
    <citation type="journal article" date="2012" name="J. Bacteriol.">
        <title>Draft genome sequence of the cyanide-utilizing bacterium Pseudomonas fluorescens strain NCIMB 11764.</title>
        <authorList>
            <person name="Vilo C.A."/>
            <person name="Benedik M.J."/>
            <person name="Kunz D.A."/>
            <person name="Dong Q."/>
        </authorList>
    </citation>
    <scope>NUCLEOTIDE SEQUENCE [LARGE SCALE GENOMIC DNA]</scope>
    <source>
        <strain evidence="1 2">NCIMB 11764</strain>
    </source>
</reference>
<dbReference type="EMBL" id="CP010945">
    <property type="protein sequence ID" value="AKV06158.1"/>
    <property type="molecule type" value="Genomic_DNA"/>
</dbReference>
<dbReference type="Proteomes" id="UP000017175">
    <property type="component" value="Chromosome"/>
</dbReference>
<protein>
    <submittedName>
        <fullName evidence="1">Uncharacterized protein</fullName>
    </submittedName>
</protein>
<evidence type="ECO:0000313" key="2">
    <source>
        <dbReference type="Proteomes" id="UP000017175"/>
    </source>
</evidence>
<name>A0A0K1QKC0_PSEFL</name>
<sequence length="161" mass="17278">MMNALLMPHDEWSITSLASSHARRYGLPCHIADNDLGGSKSKRRNSAPITIAGAFFVPAFSCYGGLRRSTFGCAGFRLPRSANPVQFATLPCLAADRSGSNEVSGATPMKHALFPSVIRAFAHRHMALIALRANSPLSVRLARYNAHMAIVRTLETVGGAV</sequence>
<accession>A0A0K1QKC0</accession>
<proteinExistence type="predicted"/>
<organism evidence="1 2">
    <name type="scientific">Pseudomonas fluorescens NCIMB 11764</name>
    <dbReference type="NCBI Taxonomy" id="1221522"/>
    <lineage>
        <taxon>Bacteria</taxon>
        <taxon>Pseudomonadati</taxon>
        <taxon>Pseudomonadota</taxon>
        <taxon>Gammaproteobacteria</taxon>
        <taxon>Pseudomonadales</taxon>
        <taxon>Pseudomonadaceae</taxon>
        <taxon>Pseudomonas</taxon>
    </lineage>
</organism>
<evidence type="ECO:0000313" key="1">
    <source>
        <dbReference type="EMBL" id="AKV06158.1"/>
    </source>
</evidence>
<gene>
    <name evidence="1" type="ORF">B723_07030</name>
</gene>
<dbReference type="AlphaFoldDB" id="A0A0K1QKC0"/>